<feature type="transmembrane region" description="Helical" evidence="6">
    <location>
        <begin position="16"/>
        <end position="35"/>
    </location>
</feature>
<proteinExistence type="inferred from homology"/>
<keyword evidence="3 6" id="KW-0812">Transmembrane</keyword>
<feature type="transmembrane region" description="Helical" evidence="6">
    <location>
        <begin position="118"/>
        <end position="138"/>
    </location>
</feature>
<evidence type="ECO:0000256" key="1">
    <source>
        <dbReference type="ARBA" id="ARBA00004141"/>
    </source>
</evidence>
<dbReference type="Pfam" id="PF07947">
    <property type="entry name" value="YhhN"/>
    <property type="match status" value="1"/>
</dbReference>
<feature type="transmembrane region" description="Helical" evidence="6">
    <location>
        <begin position="176"/>
        <end position="195"/>
    </location>
</feature>
<organism evidence="7">
    <name type="scientific">marine sediment metagenome</name>
    <dbReference type="NCBI Taxonomy" id="412755"/>
    <lineage>
        <taxon>unclassified sequences</taxon>
        <taxon>metagenomes</taxon>
        <taxon>ecological metagenomes</taxon>
    </lineage>
</organism>
<dbReference type="GO" id="GO:0016787">
    <property type="term" value="F:hydrolase activity"/>
    <property type="evidence" value="ECO:0007669"/>
    <property type="project" value="TreeGrafter"/>
</dbReference>
<evidence type="ECO:0000256" key="2">
    <source>
        <dbReference type="ARBA" id="ARBA00007375"/>
    </source>
</evidence>
<feature type="transmembrane region" description="Helical" evidence="6">
    <location>
        <begin position="94"/>
        <end position="112"/>
    </location>
</feature>
<evidence type="ECO:0000256" key="5">
    <source>
        <dbReference type="ARBA" id="ARBA00023136"/>
    </source>
</evidence>
<evidence type="ECO:0000313" key="7">
    <source>
        <dbReference type="EMBL" id="GAG23934.1"/>
    </source>
</evidence>
<keyword evidence="4 6" id="KW-1133">Transmembrane helix</keyword>
<dbReference type="PANTHER" id="PTHR31885:SF6">
    <property type="entry name" value="GH04784P"/>
    <property type="match status" value="1"/>
</dbReference>
<comment type="subcellular location">
    <subcellularLocation>
        <location evidence="1">Membrane</location>
        <topology evidence="1">Multi-pass membrane protein</topology>
    </subcellularLocation>
</comment>
<dbReference type="EMBL" id="BARS01031948">
    <property type="protein sequence ID" value="GAG23934.1"/>
    <property type="molecule type" value="Genomic_DNA"/>
</dbReference>
<protein>
    <recommendedName>
        <fullName evidence="8">YhhN-like protein</fullName>
    </recommendedName>
</protein>
<dbReference type="AlphaFoldDB" id="X0VZM1"/>
<keyword evidence="5 6" id="KW-0472">Membrane</keyword>
<evidence type="ECO:0008006" key="8">
    <source>
        <dbReference type="Google" id="ProtNLM"/>
    </source>
</evidence>
<gene>
    <name evidence="7" type="ORF">S01H1_49649</name>
</gene>
<evidence type="ECO:0000256" key="4">
    <source>
        <dbReference type="ARBA" id="ARBA00022989"/>
    </source>
</evidence>
<dbReference type="InterPro" id="IPR012506">
    <property type="entry name" value="TMEM86B-like"/>
</dbReference>
<name>X0VZM1_9ZZZZ</name>
<feature type="transmembrane region" description="Helical" evidence="6">
    <location>
        <begin position="207"/>
        <end position="227"/>
    </location>
</feature>
<dbReference type="GO" id="GO:0016020">
    <property type="term" value="C:membrane"/>
    <property type="evidence" value="ECO:0007669"/>
    <property type="project" value="UniProtKB-SubCell"/>
</dbReference>
<evidence type="ECO:0000256" key="6">
    <source>
        <dbReference type="SAM" id="Phobius"/>
    </source>
</evidence>
<comment type="similarity">
    <text evidence="2">Belongs to the TMEM86 family.</text>
</comment>
<reference evidence="7" key="1">
    <citation type="journal article" date="2014" name="Front. Microbiol.">
        <title>High frequency of phylogenetically diverse reductive dehalogenase-homologous genes in deep subseafloor sedimentary metagenomes.</title>
        <authorList>
            <person name="Kawai M."/>
            <person name="Futagami T."/>
            <person name="Toyoda A."/>
            <person name="Takaki Y."/>
            <person name="Nishi S."/>
            <person name="Hori S."/>
            <person name="Arai W."/>
            <person name="Tsubouchi T."/>
            <person name="Morono Y."/>
            <person name="Uchiyama I."/>
            <person name="Ito T."/>
            <person name="Fujiyama A."/>
            <person name="Inagaki F."/>
            <person name="Takami H."/>
        </authorList>
    </citation>
    <scope>NUCLEOTIDE SEQUENCE</scope>
    <source>
        <strain evidence="7">Expedition CK06-06</strain>
    </source>
</reference>
<feature type="transmembrane region" description="Helical" evidence="6">
    <location>
        <begin position="42"/>
        <end position="62"/>
    </location>
</feature>
<evidence type="ECO:0000256" key="3">
    <source>
        <dbReference type="ARBA" id="ARBA00022692"/>
    </source>
</evidence>
<feature type="transmembrane region" description="Helical" evidence="6">
    <location>
        <begin position="147"/>
        <end position="164"/>
    </location>
</feature>
<dbReference type="PANTHER" id="PTHR31885">
    <property type="entry name" value="GH04784P"/>
    <property type="match status" value="1"/>
</dbReference>
<comment type="caution">
    <text evidence="7">The sequence shown here is derived from an EMBL/GenBank/DDBJ whole genome shotgun (WGS) entry which is preliminary data.</text>
</comment>
<sequence>MSALYVISGISQLKTIWNFPLLFWVFLSATGCIWVEYHRPRWLFYILKPLTMVLIILVPLLGGQEWTIYKSMIILGLIFSLAGDVFLMLPSDRFLLGLTAFLATHLCYIWAFSSKINALNWLPLLPLISIGVLLAYSFSPDLGKLKIPAYLYTGMILGMFWLAWTRFIQESDIENMLVFLGAGLFVISDLILAVVRFKVGFKQDRIIILGTYFTAQWLIASSAGFLVQ</sequence>
<accession>X0VZM1</accession>